<accession>A0A811UY02</accession>
<dbReference type="OrthoDB" id="6491773at2759"/>
<organism evidence="2 3">
    <name type="scientific">Ceratitis capitata</name>
    <name type="common">Mediterranean fruit fly</name>
    <name type="synonym">Tephritis capitata</name>
    <dbReference type="NCBI Taxonomy" id="7213"/>
    <lineage>
        <taxon>Eukaryota</taxon>
        <taxon>Metazoa</taxon>
        <taxon>Ecdysozoa</taxon>
        <taxon>Arthropoda</taxon>
        <taxon>Hexapoda</taxon>
        <taxon>Insecta</taxon>
        <taxon>Pterygota</taxon>
        <taxon>Neoptera</taxon>
        <taxon>Endopterygota</taxon>
        <taxon>Diptera</taxon>
        <taxon>Brachycera</taxon>
        <taxon>Muscomorpha</taxon>
        <taxon>Tephritoidea</taxon>
        <taxon>Tephritidae</taxon>
        <taxon>Ceratitis</taxon>
        <taxon>Ceratitis</taxon>
    </lineage>
</organism>
<protein>
    <submittedName>
        <fullName evidence="2">(Mediterranean fruit fly) hypothetical protein</fullName>
    </submittedName>
</protein>
<comment type="caution">
    <text evidence="2">The sequence shown here is derived from an EMBL/GenBank/DDBJ whole genome shotgun (WGS) entry which is preliminary data.</text>
</comment>
<dbReference type="AlphaFoldDB" id="A0A811UY02"/>
<reference evidence="2" key="1">
    <citation type="submission" date="2020-11" db="EMBL/GenBank/DDBJ databases">
        <authorList>
            <person name="Whitehead M."/>
        </authorList>
    </citation>
    <scope>NUCLEOTIDE SEQUENCE</scope>
    <source>
        <strain evidence="2">EGII</strain>
    </source>
</reference>
<proteinExistence type="predicted"/>
<feature type="signal peptide" evidence="1">
    <location>
        <begin position="1"/>
        <end position="43"/>
    </location>
</feature>
<keyword evidence="3" id="KW-1185">Reference proteome</keyword>
<evidence type="ECO:0000313" key="2">
    <source>
        <dbReference type="EMBL" id="CAD7003574.1"/>
    </source>
</evidence>
<dbReference type="Proteomes" id="UP000606786">
    <property type="component" value="Unassembled WGS sequence"/>
</dbReference>
<feature type="chain" id="PRO_5032644568" evidence="1">
    <location>
        <begin position="44"/>
        <end position="104"/>
    </location>
</feature>
<evidence type="ECO:0000256" key="1">
    <source>
        <dbReference type="SAM" id="SignalP"/>
    </source>
</evidence>
<gene>
    <name evidence="2" type="ORF">CCAP1982_LOCUS12023</name>
</gene>
<sequence>MWSSSPTSQRRQRHRWSPSIILHSQLLQIVQTLLLLSMRSANGQTLNQPPHFVPGSGDMSRFSLLENTPVGSPVYQLRERNVEADFAGSFDSFLGVVMFTKFNK</sequence>
<evidence type="ECO:0000313" key="3">
    <source>
        <dbReference type="Proteomes" id="UP000606786"/>
    </source>
</evidence>
<keyword evidence="1" id="KW-0732">Signal</keyword>
<dbReference type="EMBL" id="CAJHJT010000034">
    <property type="protein sequence ID" value="CAD7003574.1"/>
    <property type="molecule type" value="Genomic_DNA"/>
</dbReference>
<name>A0A811UY02_CERCA</name>